<evidence type="ECO:0000313" key="5">
    <source>
        <dbReference type="Proteomes" id="UP000824055"/>
    </source>
</evidence>
<evidence type="ECO:0000256" key="1">
    <source>
        <dbReference type="ARBA" id="ARBA00023125"/>
    </source>
</evidence>
<feature type="domain" description="HU" evidence="3">
    <location>
        <begin position="2"/>
        <end position="123"/>
    </location>
</feature>
<evidence type="ECO:0000259" key="3">
    <source>
        <dbReference type="Pfam" id="PF18291"/>
    </source>
</evidence>
<accession>A0A9D2G0T4</accession>
<dbReference type="Pfam" id="PF18291">
    <property type="entry name" value="HU-HIG"/>
    <property type="match status" value="1"/>
</dbReference>
<dbReference type="SUPFAM" id="SSF47729">
    <property type="entry name" value="IHF-like DNA-binding proteins"/>
    <property type="match status" value="1"/>
</dbReference>
<proteinExistence type="predicted"/>
<dbReference type="InterPro" id="IPR041607">
    <property type="entry name" value="HU-HIG"/>
</dbReference>
<reference evidence="4" key="1">
    <citation type="journal article" date="2021" name="PeerJ">
        <title>Extensive microbial diversity within the chicken gut microbiome revealed by metagenomics and culture.</title>
        <authorList>
            <person name="Gilroy R."/>
            <person name="Ravi A."/>
            <person name="Getino M."/>
            <person name="Pursley I."/>
            <person name="Horton D.L."/>
            <person name="Alikhan N.F."/>
            <person name="Baker D."/>
            <person name="Gharbi K."/>
            <person name="Hall N."/>
            <person name="Watson M."/>
            <person name="Adriaenssens E.M."/>
            <person name="Foster-Nyarko E."/>
            <person name="Jarju S."/>
            <person name="Secka A."/>
            <person name="Antonio M."/>
            <person name="Oren A."/>
            <person name="Chaudhuri R.R."/>
            <person name="La Ragione R."/>
            <person name="Hildebrand F."/>
            <person name="Pallen M.J."/>
        </authorList>
    </citation>
    <scope>NUCLEOTIDE SEQUENCE</scope>
    <source>
        <strain evidence="4">ChiHecec3B27-8219</strain>
    </source>
</reference>
<protein>
    <submittedName>
        <fullName evidence="4">DNA-binding protein</fullName>
    </submittedName>
</protein>
<comment type="caution">
    <text evidence="4">The sequence shown here is derived from an EMBL/GenBank/DDBJ whole genome shotgun (WGS) entry which is preliminary data.</text>
</comment>
<dbReference type="InterPro" id="IPR010992">
    <property type="entry name" value="IHF-like_DNA-bd_dom_sf"/>
</dbReference>
<dbReference type="EMBL" id="DXBE01000066">
    <property type="protein sequence ID" value="HIZ70015.1"/>
    <property type="molecule type" value="Genomic_DNA"/>
</dbReference>
<name>A0A9D2G0T4_9BACT</name>
<dbReference type="NCBIfam" id="TIGR01201">
    <property type="entry name" value="HU_rel"/>
    <property type="match status" value="1"/>
</dbReference>
<dbReference type="GO" id="GO:0003677">
    <property type="term" value="F:DNA binding"/>
    <property type="evidence" value="ECO:0007669"/>
    <property type="project" value="UniProtKB-KW"/>
</dbReference>
<evidence type="ECO:0000313" key="4">
    <source>
        <dbReference type="EMBL" id="HIZ70015.1"/>
    </source>
</evidence>
<organism evidence="4 5">
    <name type="scientific">Candidatus Prevotella avicola</name>
    <dbReference type="NCBI Taxonomy" id="2838738"/>
    <lineage>
        <taxon>Bacteria</taxon>
        <taxon>Pseudomonadati</taxon>
        <taxon>Bacteroidota</taxon>
        <taxon>Bacteroidia</taxon>
        <taxon>Bacteroidales</taxon>
        <taxon>Prevotellaceae</taxon>
        <taxon>Prevotella</taxon>
    </lineage>
</organism>
<reference evidence="4" key="2">
    <citation type="submission" date="2021-04" db="EMBL/GenBank/DDBJ databases">
        <authorList>
            <person name="Gilroy R."/>
        </authorList>
    </citation>
    <scope>NUCLEOTIDE SEQUENCE</scope>
    <source>
        <strain evidence="4">ChiHecec3B27-8219</strain>
    </source>
</reference>
<dbReference type="Proteomes" id="UP000824055">
    <property type="component" value="Unassembled WGS sequence"/>
</dbReference>
<sequence>MINYSVYMLPNQMDEKQPAKAYAKAQVKEVMGFRQFVAHIADHGGHKRGQVKGVLADMCSCLVEQLLEGKKILLDDLGSFWLSLSSEGAENCEAFTEKNITGVRILFTPGDDFENLIGRASFNPVASRAAQQATLKAEKTGETMVDLAAAKNKGNAAGGTGENPEDGGSTGGTPVSPGTGGTEGSDVSGEE</sequence>
<feature type="region of interest" description="Disordered" evidence="2">
    <location>
        <begin position="148"/>
        <end position="191"/>
    </location>
</feature>
<keyword evidence="1 4" id="KW-0238">DNA-binding</keyword>
<dbReference type="InterPro" id="IPR005902">
    <property type="entry name" value="HU_DNA-bd_put"/>
</dbReference>
<evidence type="ECO:0000256" key="2">
    <source>
        <dbReference type="SAM" id="MobiDB-lite"/>
    </source>
</evidence>
<dbReference type="AlphaFoldDB" id="A0A9D2G0T4"/>
<gene>
    <name evidence="4" type="ORF">H9966_09105</name>
</gene>